<dbReference type="InterPro" id="IPR052055">
    <property type="entry name" value="Hepadnavirus_pol/RT"/>
</dbReference>
<dbReference type="SUPFAM" id="SSF56672">
    <property type="entry name" value="DNA/RNA polymerases"/>
    <property type="match status" value="1"/>
</dbReference>
<feature type="compositionally biased region" description="Polar residues" evidence="1">
    <location>
        <begin position="1"/>
        <end position="56"/>
    </location>
</feature>
<name>A0A8H5HII1_9AGAR</name>
<comment type="caution">
    <text evidence="2">The sequence shown here is derived from an EMBL/GenBank/DDBJ whole genome shotgun (WGS) entry which is preliminary data.</text>
</comment>
<dbReference type="EMBL" id="JAACJN010000046">
    <property type="protein sequence ID" value="KAF5383939.1"/>
    <property type="molecule type" value="Genomic_DNA"/>
</dbReference>
<keyword evidence="3" id="KW-1185">Reference proteome</keyword>
<dbReference type="OrthoDB" id="198652at2759"/>
<evidence type="ECO:0000313" key="3">
    <source>
        <dbReference type="Proteomes" id="UP000518752"/>
    </source>
</evidence>
<evidence type="ECO:0000313" key="2">
    <source>
        <dbReference type="EMBL" id="KAF5383939.1"/>
    </source>
</evidence>
<sequence>MSDNVNPTTEQNAGGSSSPAQSTISDQIWQIIDRTSTDTAESSNNQQGKQSDSAESTLRRSCMALTKEFENGDISKASALLKIRALLAAADFLDNNAQSSSFEFYVDVLDTIHAELSESAGKGKVSDPTRDTVNQSSSNKREKLPDESDDDDGPHSSRPKIDIAALPWSSRTSSIQLSPELEKTRVILENFSRDPKLVKASILSQPDCPPFSSEDWENLIAGKPANFDHIFTSIHTTAVERETQKFGNVEFKFGSQVAGKTISSHGDWIITWDRYFDAAIFAFPHRISEFNAYRTHISQLFSCTPSSSHSRVINYDKAVRLRVSQTRRYLLSDFGAFNDLNIRWIQAPSWGGNDRFSSTSGVAHADTHMFAENVGATVMSNPTARNQTLTRTELWYRRPRYARDLIWADDDGGLKRITLAKSSEFMLPLPRPPENEVLNDLAIKTIKENPHLFRITSPIHVHELKDLLVSHPNQRFVKSVLTGIKYGFWPWADTNDPSIPHTLDRSYPLKDPDHILFSREQRDIGISAHRFSAGFPELLPGMQSIPTVVVPKPRSNKLRLTVNHSAEPFPPNSWIDRRHVSVKLDNLHDLGAALRQMRRVYGHEKQLVVFKSDVSAAYRRLPMEPRWQIRQVVYIDGQFHVDHNNNFGNRAGGAIWGSFFALVMWIATYVLLLGDIFAYVDDAFGAELAENMTYYEPYGEFFPTKQAKFLMLLDKLGTPHERPKQLYGPNLLVIGLEVDANAMTITMPLEARSDLIAAIKSFAVIGCHWKLREFQRIGGWTNWGLNAYPLLCPGLSGLYDKMAGKSKADQRIWVNKSVCEELLWLTEKMETMSGVRILESEEWGAENADLTLFTDACPGGLGFWVAIGNVTLGFQFSVPAEWSFDIFYLEALTVLAAITFAISSSLPPPKCVAIFTDNSNSVDIFNSLKAHAPHNNILLTAVNHAIESNVQFRVFHIPGTENGIADALSRFDNDRVFDLCPDTAISTFQPPRVLLGAASK</sequence>
<proteinExistence type="predicted"/>
<protein>
    <submittedName>
        <fullName evidence="2">Uncharacterized protein</fullName>
    </submittedName>
</protein>
<feature type="region of interest" description="Disordered" evidence="1">
    <location>
        <begin position="119"/>
        <end position="162"/>
    </location>
</feature>
<feature type="region of interest" description="Disordered" evidence="1">
    <location>
        <begin position="1"/>
        <end position="57"/>
    </location>
</feature>
<dbReference type="PANTHER" id="PTHR33050">
    <property type="entry name" value="REVERSE TRANSCRIPTASE DOMAIN-CONTAINING PROTEIN"/>
    <property type="match status" value="1"/>
</dbReference>
<organism evidence="2 3">
    <name type="scientific">Collybiopsis confluens</name>
    <dbReference type="NCBI Taxonomy" id="2823264"/>
    <lineage>
        <taxon>Eukaryota</taxon>
        <taxon>Fungi</taxon>
        <taxon>Dikarya</taxon>
        <taxon>Basidiomycota</taxon>
        <taxon>Agaricomycotina</taxon>
        <taxon>Agaricomycetes</taxon>
        <taxon>Agaricomycetidae</taxon>
        <taxon>Agaricales</taxon>
        <taxon>Marasmiineae</taxon>
        <taxon>Omphalotaceae</taxon>
        <taxon>Collybiopsis</taxon>
    </lineage>
</organism>
<accession>A0A8H5HII1</accession>
<reference evidence="2 3" key="1">
    <citation type="journal article" date="2020" name="ISME J.">
        <title>Uncovering the hidden diversity of litter-decomposition mechanisms in mushroom-forming fungi.</title>
        <authorList>
            <person name="Floudas D."/>
            <person name="Bentzer J."/>
            <person name="Ahren D."/>
            <person name="Johansson T."/>
            <person name="Persson P."/>
            <person name="Tunlid A."/>
        </authorList>
    </citation>
    <scope>NUCLEOTIDE SEQUENCE [LARGE SCALE GENOMIC DNA]</scope>
    <source>
        <strain evidence="2 3">CBS 406.79</strain>
    </source>
</reference>
<dbReference type="PANTHER" id="PTHR33050:SF7">
    <property type="entry name" value="RIBONUCLEASE H"/>
    <property type="match status" value="1"/>
</dbReference>
<evidence type="ECO:0000256" key="1">
    <source>
        <dbReference type="SAM" id="MobiDB-lite"/>
    </source>
</evidence>
<gene>
    <name evidence="2" type="ORF">D9757_007395</name>
</gene>
<dbReference type="InterPro" id="IPR043502">
    <property type="entry name" value="DNA/RNA_pol_sf"/>
</dbReference>
<dbReference type="AlphaFoldDB" id="A0A8H5HII1"/>
<dbReference type="Proteomes" id="UP000518752">
    <property type="component" value="Unassembled WGS sequence"/>
</dbReference>